<feature type="region of interest" description="Disordered" evidence="1">
    <location>
        <begin position="729"/>
        <end position="776"/>
    </location>
</feature>
<feature type="region of interest" description="Disordered" evidence="1">
    <location>
        <begin position="1251"/>
        <end position="1298"/>
    </location>
</feature>
<dbReference type="Pfam" id="PF02174">
    <property type="entry name" value="IRS"/>
    <property type="match status" value="1"/>
</dbReference>
<feature type="compositionally biased region" description="Polar residues" evidence="1">
    <location>
        <begin position="1035"/>
        <end position="1049"/>
    </location>
</feature>
<dbReference type="PROSITE" id="PS50003">
    <property type="entry name" value="PH_DOMAIN"/>
    <property type="match status" value="1"/>
</dbReference>
<feature type="compositionally biased region" description="Basic and acidic residues" evidence="1">
    <location>
        <begin position="759"/>
        <end position="776"/>
    </location>
</feature>
<feature type="compositionally biased region" description="Basic residues" evidence="1">
    <location>
        <begin position="895"/>
        <end position="909"/>
    </location>
</feature>
<name>A0A3M6UY57_POCDA</name>
<sequence length="1427" mass="157390">MVDVNSQGIFEAGDIIKYGYMRIKRPPSSTKVRIKAWQSKFFVLRDKTHKSIQRLEYYKDETAFGFQKSVEYSFGLDKIAFIGETKSSKSNSYPLMVLCSKQGALTLACDTEQARKDWLSMLNRVAIKEGGTNSSEMWANVTVDDSPVSTPELPRQASAKLSPSLSKSCSESVDVSPGTTRKAAGYFVTTRLTPHSEQNNIRGDFLMCISDREVLLKSAAERSQTVVSWSVADLRAFKSEPAVNVAAKDMQLLTLHVGRRTATGEGIFQFLTKHGATIADEIRHHSRYVVKSAAEKREAFRRSSTNSQSRSPPNLGSPKRLSKTMTTPTGKIASVLKRENSLATDQARRRADTDPFLGQRLGDNGAAEQSEIEEGVVSRYDSRSRSATESSVEKAGDDDVFVPRRNYPEIDANVGVIEESEISPYIDLVSDENAEPIHISDPVPLSRKTSTDSFTSSSSFGSEEGNMRSSNSLSRTFPNTQLIPEENEMDSEGYIRCELLQDNSRPANSLPKTFPNAQQITEENDIDSEGYIKCEALQCGPTESSLDGNRIVLESVVFEKWTDDQMGETSGNQSLRRSSVGAHSAKSNSSELSPATVRVSQKTRENLLSQIKDPNCGEIQLKPKLEKEQAVKSENSLPPKSKSESDALRVPFNFDTSNPESMKNMYEKLVAQMEKPQENDVNLFPCSRFKRNSIGAVSVETVHEVQQTSVTSVTGKVNHLSLKKRSVIEKSNSHSEGFAPRPPFPGPPPLPVRPTPSEAIRRRSTTEISEELQKRPELAAAHRSTFFAKGIGSVDPQIFRIPLKTSINSSHLSGEAAIQARLIEKTEMRDELAQCATNLAPRSELPTCSIVDGGSHDDLLSANNDPSEKSSWKSTENLEDDGLKDMKRKDSKASKLVKKVWKHARKPRRGSNDSRGEACEDVPEKPRRDSLSPGDVMDIQGRFSGSEPSTPEVSPQMTRKSSKSSPKASRKTSREEKLRKDKESPDITAKFSSASKILRKISKGSDTKKDEPAVKKASKEECLEKEDFTADHTAKQTASPSLSSTCTNKQKQRKFGNVEQFQMDLKNDTCRSNEVINIETEVSCPINGLSSDMLDTECPQIVEDNAPAPALPPRKKFNPPPLPPRVGKSSSNSSFTAAAHMSTSLPNGRTSQPVAASAREGRRHNGSRSSASREELLPPPPVPPRRENAQSPDAKKMMSNERTSARAPVIQLTCSSPENKDDCVEKRFSGELKIRVCLPTTSFFQDSDEDMVNSLNDKAPDQSPPTMSAAHQAYDSLSQPVPLRPPKGEQQVQTSEFFRSHTNQQVCISSSYSETLEMDASDQGEDWSEDSSGQHSSQSNHMVESSPGPLNSGEIRVIRSPREAMRLTLNLMREASVDDDDVPFESDDSRITSVIGENFEGQITPKRSSTPLNIERNSLTLSSVSIT</sequence>
<dbReference type="Gene3D" id="2.30.29.30">
    <property type="entry name" value="Pleckstrin-homology domain (PH domain)/Phosphotyrosine-binding domain (PTB)"/>
    <property type="match status" value="2"/>
</dbReference>
<dbReference type="GO" id="GO:0007169">
    <property type="term" value="P:cell surface receptor protein tyrosine kinase signaling pathway"/>
    <property type="evidence" value="ECO:0007669"/>
    <property type="project" value="TreeGrafter"/>
</dbReference>
<gene>
    <name evidence="3" type="ORF">pdam_00006434</name>
</gene>
<comment type="caution">
    <text evidence="3">The sequence shown here is derived from an EMBL/GenBank/DDBJ whole genome shotgun (WGS) entry which is preliminary data.</text>
</comment>
<feature type="region of interest" description="Disordered" evidence="1">
    <location>
        <begin position="1315"/>
        <end position="1355"/>
    </location>
</feature>
<feature type="compositionally biased region" description="Basic and acidic residues" evidence="1">
    <location>
        <begin position="881"/>
        <end position="893"/>
    </location>
</feature>
<dbReference type="GO" id="GO:0005737">
    <property type="term" value="C:cytoplasm"/>
    <property type="evidence" value="ECO:0007669"/>
    <property type="project" value="TreeGrafter"/>
</dbReference>
<evidence type="ECO:0000313" key="4">
    <source>
        <dbReference type="Proteomes" id="UP000275408"/>
    </source>
</evidence>
<dbReference type="InterPro" id="IPR011993">
    <property type="entry name" value="PH-like_dom_sf"/>
</dbReference>
<dbReference type="InterPro" id="IPR002404">
    <property type="entry name" value="IRS_PTB"/>
</dbReference>
<dbReference type="OrthoDB" id="6020914at2759"/>
<feature type="compositionally biased region" description="Low complexity" evidence="1">
    <location>
        <begin position="1330"/>
        <end position="1339"/>
    </location>
</feature>
<dbReference type="InterPro" id="IPR050996">
    <property type="entry name" value="Docking_Protein_DOK"/>
</dbReference>
<feature type="compositionally biased region" description="Polar residues" evidence="1">
    <location>
        <begin position="1128"/>
        <end position="1154"/>
    </location>
</feature>
<feature type="compositionally biased region" description="Basic and acidic residues" evidence="1">
    <location>
        <begin position="336"/>
        <end position="353"/>
    </location>
</feature>
<feature type="region of interest" description="Disordered" evidence="1">
    <location>
        <begin position="299"/>
        <end position="396"/>
    </location>
</feature>
<dbReference type="InterPro" id="IPR001849">
    <property type="entry name" value="PH_domain"/>
</dbReference>
<feature type="compositionally biased region" description="Polar residues" evidence="1">
    <location>
        <begin position="567"/>
        <end position="577"/>
    </location>
</feature>
<dbReference type="PANTHER" id="PTHR21258:SF62">
    <property type="entry name" value="INSULIN RECEPTOR SUBSTRATE 1"/>
    <property type="match status" value="1"/>
</dbReference>
<feature type="region of interest" description="Disordered" evidence="1">
    <location>
        <begin position="856"/>
        <end position="1054"/>
    </location>
</feature>
<reference evidence="3 4" key="1">
    <citation type="journal article" date="2018" name="Sci. Rep.">
        <title>Comparative analysis of the Pocillopora damicornis genome highlights role of immune system in coral evolution.</title>
        <authorList>
            <person name="Cunning R."/>
            <person name="Bay R.A."/>
            <person name="Gillette P."/>
            <person name="Baker A.C."/>
            <person name="Traylor-Knowles N."/>
        </authorList>
    </citation>
    <scope>NUCLEOTIDE SEQUENCE [LARGE SCALE GENOMIC DNA]</scope>
    <source>
        <strain evidence="3">RSMAS</strain>
        <tissue evidence="3">Whole animal</tissue>
    </source>
</reference>
<feature type="compositionally biased region" description="Polar residues" evidence="1">
    <location>
        <begin position="467"/>
        <end position="477"/>
    </location>
</feature>
<feature type="compositionally biased region" description="Basic and acidic residues" evidence="1">
    <location>
        <begin position="380"/>
        <end position="396"/>
    </location>
</feature>
<dbReference type="SUPFAM" id="SSF50729">
    <property type="entry name" value="PH domain-like"/>
    <property type="match status" value="2"/>
</dbReference>
<dbReference type="Pfam" id="PF00169">
    <property type="entry name" value="PH"/>
    <property type="match status" value="1"/>
</dbReference>
<feature type="region of interest" description="Disordered" evidence="1">
    <location>
        <begin position="1088"/>
        <end position="1222"/>
    </location>
</feature>
<feature type="compositionally biased region" description="Polar residues" evidence="1">
    <location>
        <begin position="302"/>
        <end position="314"/>
    </location>
</feature>
<feature type="compositionally biased region" description="Low complexity" evidence="1">
    <location>
        <begin position="451"/>
        <end position="464"/>
    </location>
</feature>
<dbReference type="SMART" id="SM00233">
    <property type="entry name" value="PH"/>
    <property type="match status" value="1"/>
</dbReference>
<feature type="compositionally biased region" description="Polar residues" evidence="1">
    <location>
        <begin position="946"/>
        <end position="958"/>
    </location>
</feature>
<feature type="region of interest" description="Disordered" evidence="1">
    <location>
        <begin position="437"/>
        <end position="477"/>
    </location>
</feature>
<feature type="compositionally biased region" description="Basic and acidic residues" evidence="1">
    <location>
        <begin position="1184"/>
        <end position="1199"/>
    </location>
</feature>
<feature type="region of interest" description="Disordered" evidence="1">
    <location>
        <begin position="564"/>
        <end position="601"/>
    </location>
</feature>
<protein>
    <recommendedName>
        <fullName evidence="2">PH domain-containing protein</fullName>
    </recommendedName>
</protein>
<dbReference type="EMBL" id="RCHS01000482">
    <property type="protein sequence ID" value="RMX58611.1"/>
    <property type="molecule type" value="Genomic_DNA"/>
</dbReference>
<dbReference type="PANTHER" id="PTHR21258">
    <property type="entry name" value="DOCKING PROTEIN RELATED"/>
    <property type="match status" value="1"/>
</dbReference>
<feature type="compositionally biased region" description="Pro residues" evidence="1">
    <location>
        <begin position="740"/>
        <end position="754"/>
    </location>
</feature>
<feature type="compositionally biased region" description="Basic and acidic residues" evidence="1">
    <location>
        <begin position="910"/>
        <end position="930"/>
    </location>
</feature>
<dbReference type="SMART" id="SM01244">
    <property type="entry name" value="IRS"/>
    <property type="match status" value="1"/>
</dbReference>
<feature type="compositionally biased region" description="Basic and acidic residues" evidence="1">
    <location>
        <begin position="972"/>
        <end position="985"/>
    </location>
</feature>
<feature type="compositionally biased region" description="Acidic residues" evidence="1">
    <location>
        <begin position="1316"/>
        <end position="1329"/>
    </location>
</feature>
<feature type="region of interest" description="Disordered" evidence="1">
    <location>
        <begin position="618"/>
        <end position="656"/>
    </location>
</feature>
<organism evidence="3 4">
    <name type="scientific">Pocillopora damicornis</name>
    <name type="common">Cauliflower coral</name>
    <name type="synonym">Millepora damicornis</name>
    <dbReference type="NCBI Taxonomy" id="46731"/>
    <lineage>
        <taxon>Eukaryota</taxon>
        <taxon>Metazoa</taxon>
        <taxon>Cnidaria</taxon>
        <taxon>Anthozoa</taxon>
        <taxon>Hexacorallia</taxon>
        <taxon>Scleractinia</taxon>
        <taxon>Astrocoeniina</taxon>
        <taxon>Pocilloporidae</taxon>
        <taxon>Pocillopora</taxon>
    </lineage>
</organism>
<evidence type="ECO:0000259" key="2">
    <source>
        <dbReference type="PROSITE" id="PS50003"/>
    </source>
</evidence>
<feature type="compositionally biased region" description="Basic and acidic residues" evidence="1">
    <location>
        <begin position="621"/>
        <end position="631"/>
    </location>
</feature>
<evidence type="ECO:0000256" key="1">
    <source>
        <dbReference type="SAM" id="MobiDB-lite"/>
    </source>
</evidence>
<proteinExistence type="predicted"/>
<evidence type="ECO:0000313" key="3">
    <source>
        <dbReference type="EMBL" id="RMX58611.1"/>
    </source>
</evidence>
<feature type="compositionally biased region" description="Basic and acidic residues" evidence="1">
    <location>
        <begin position="1003"/>
        <end position="1034"/>
    </location>
</feature>
<dbReference type="Proteomes" id="UP000275408">
    <property type="component" value="Unassembled WGS sequence"/>
</dbReference>
<keyword evidence="4" id="KW-1185">Reference proteome</keyword>
<dbReference type="STRING" id="46731.A0A3M6UY57"/>
<feature type="domain" description="PH" evidence="2">
    <location>
        <begin position="14"/>
        <end position="127"/>
    </location>
</feature>
<accession>A0A3M6UY57</accession>